<dbReference type="SUPFAM" id="SSF55604">
    <property type="entry name" value="Glucose permease domain IIB"/>
    <property type="match status" value="1"/>
</dbReference>
<keyword evidence="2" id="KW-0813">Transport</keyword>
<keyword evidence="5" id="KW-0808">Transferase</keyword>
<feature type="transmembrane region" description="Helical" evidence="17">
    <location>
        <begin position="337"/>
        <end position="356"/>
    </location>
</feature>
<dbReference type="PROSITE" id="PS51098">
    <property type="entry name" value="PTS_EIIB_TYPE_1"/>
    <property type="match status" value="1"/>
</dbReference>
<dbReference type="CDD" id="cd00212">
    <property type="entry name" value="PTS_IIB_glc"/>
    <property type="match status" value="1"/>
</dbReference>
<keyword evidence="7 17" id="KW-0812">Transmembrane</keyword>
<feature type="transmembrane region" description="Helical" evidence="17">
    <location>
        <begin position="172"/>
        <end position="190"/>
    </location>
</feature>
<evidence type="ECO:0000256" key="11">
    <source>
        <dbReference type="ARBA" id="ARBA00044053"/>
    </source>
</evidence>
<evidence type="ECO:0000313" key="21">
    <source>
        <dbReference type="EMBL" id="QSE76384.1"/>
    </source>
</evidence>
<keyword evidence="10 17" id="KW-0472">Membrane</keyword>
<evidence type="ECO:0000256" key="14">
    <source>
        <dbReference type="ARBA" id="ARBA00074554"/>
    </source>
</evidence>
<sequence>MGKYETLARDIVKNVGGRANVNSVGHCITRLRFKLKDVAKADTPYLEDLDGVVTVMQAGGQYQVVIGNHVAQVYEEVIKLTGTDASDEEEVEKMSPFNRLIDIISGSFQPFLGVLAAGGMIKGLNAMLIAFNLVAATDGTSVLLNAVGDAIFTFLPLVVGLTAARKFKLNEFIGLVLGMIMMYPSIQLSAFEGSTPIGSLFSGTIIESNYFSTFLGLPIIAQNYSGTVVPILFTVWFASIIQRRAKKIIPEMLQTFFVPFFTLLIAAPLALLLIGPTLNVATDLLSTGFQNLLAFNPIIFMALLGLLWQVLVIFGLHWAVVSVALVQVGAEGFTQMLAGTFGASFAQVAVVFALWLKFRKNDKGLKTLGIPAMISGLAGVTEPAIYGLTLKRKSAFLYSMIGGAAGGAILGMANSGFYTLGGLGIFGLPNFISPDGNLAFVWSAIMAIAVSMLVAFALTWLFYSETAEGNEKVKTKNPKSWHFNHSPLQAALAGESFDTPVPGEIKALHEGSDELFSSGAMGQGVIVLPQKGEVFAPFDGEVVTIFPTGHAIGIRSNNGAELLIHIGMNTVELGGKHYETFVQSGDQIHKGDLLIKFDREAIEAAGYVTETPVILTNSQDYSEVKTYLSHDDKIIETASQKAL</sequence>
<dbReference type="Pfam" id="PF00358">
    <property type="entry name" value="PTS_EIIA_1"/>
    <property type="match status" value="1"/>
</dbReference>
<feature type="domain" description="PTS EIIA type-1" evidence="18">
    <location>
        <begin position="513"/>
        <end position="617"/>
    </location>
</feature>
<dbReference type="EMBL" id="CP070872">
    <property type="protein sequence ID" value="QSE76384.1"/>
    <property type="molecule type" value="Genomic_DNA"/>
</dbReference>
<feature type="domain" description="PTS EIIC type-1" evidence="20">
    <location>
        <begin position="102"/>
        <end position="478"/>
    </location>
</feature>
<keyword evidence="22" id="KW-1185">Reference proteome</keyword>
<dbReference type="GO" id="GO:0009401">
    <property type="term" value="P:phosphoenolpyruvate-dependent sugar phosphotransferase system"/>
    <property type="evidence" value="ECO:0007669"/>
    <property type="project" value="UniProtKB-KW"/>
</dbReference>
<evidence type="ECO:0000256" key="2">
    <source>
        <dbReference type="ARBA" id="ARBA00022448"/>
    </source>
</evidence>
<comment type="function">
    <text evidence="12">The phosphoenolpyruvate-dependent sugar phosphotransferase system (sugar PTS), a major carbohydrate active transport system, catalyzes the phosphorylation of incoming sugar substrates concomitantly with their translocation across the cell membrane. This system is involved in sucrose transport.</text>
</comment>
<comment type="catalytic activity">
    <reaction evidence="13">
        <text>N(pros)-phospho-L-histidyl-[protein](out) + sucrose = sucrose 6(G)-phosphate(in) + L-histidyl-[protein]</text>
        <dbReference type="Rhea" id="RHEA:49236"/>
        <dbReference type="Rhea" id="RHEA-COMP:9745"/>
        <dbReference type="Rhea" id="RHEA-COMP:9746"/>
        <dbReference type="ChEBI" id="CHEBI:17992"/>
        <dbReference type="ChEBI" id="CHEBI:29979"/>
        <dbReference type="ChEBI" id="CHEBI:64837"/>
        <dbReference type="ChEBI" id="CHEBI:91002"/>
        <dbReference type="EC" id="2.7.1.211"/>
    </reaction>
</comment>
<dbReference type="GO" id="GO:0015771">
    <property type="term" value="P:trehalose transport"/>
    <property type="evidence" value="ECO:0007669"/>
    <property type="project" value="TreeGrafter"/>
</dbReference>
<dbReference type="InterPro" id="IPR001996">
    <property type="entry name" value="PTS_IIB_1"/>
</dbReference>
<evidence type="ECO:0000256" key="6">
    <source>
        <dbReference type="ARBA" id="ARBA00022683"/>
    </source>
</evidence>
<dbReference type="KEGG" id="lti:JW886_07950"/>
<evidence type="ECO:0000256" key="10">
    <source>
        <dbReference type="ARBA" id="ARBA00023136"/>
    </source>
</evidence>
<gene>
    <name evidence="21" type="ORF">JW886_07950</name>
</gene>
<dbReference type="InterPro" id="IPR011297">
    <property type="entry name" value="PTS_IIABC_b_glu"/>
</dbReference>
<keyword evidence="6" id="KW-0598">Phosphotransferase system</keyword>
<evidence type="ECO:0000256" key="17">
    <source>
        <dbReference type="SAM" id="Phobius"/>
    </source>
</evidence>
<dbReference type="SUPFAM" id="SSF51261">
    <property type="entry name" value="Duplicated hybrid motif"/>
    <property type="match status" value="1"/>
</dbReference>
<dbReference type="PROSITE" id="PS51103">
    <property type="entry name" value="PTS_EIIC_TYPE_1"/>
    <property type="match status" value="1"/>
</dbReference>
<dbReference type="GO" id="GO:0005886">
    <property type="term" value="C:plasma membrane"/>
    <property type="evidence" value="ECO:0007669"/>
    <property type="project" value="UniProtKB-SubCell"/>
</dbReference>
<dbReference type="Gene3D" id="3.30.1360.60">
    <property type="entry name" value="Glucose permease domain IIB"/>
    <property type="match status" value="1"/>
</dbReference>
<organism evidence="21 22">
    <name type="scientific">Lactococcus taiwanensis</name>
    <dbReference type="NCBI Taxonomy" id="1151742"/>
    <lineage>
        <taxon>Bacteria</taxon>
        <taxon>Bacillati</taxon>
        <taxon>Bacillota</taxon>
        <taxon>Bacilli</taxon>
        <taxon>Lactobacillales</taxon>
        <taxon>Streptococcaceae</taxon>
        <taxon>Lactococcus</taxon>
    </lineage>
</organism>
<feature type="transmembrane region" description="Helical" evidence="17">
    <location>
        <begin position="111"/>
        <end position="136"/>
    </location>
</feature>
<dbReference type="PANTHER" id="PTHR30175:SF1">
    <property type="entry name" value="PTS SYSTEM ARBUTIN-, CELLOBIOSE-, AND SALICIN-SPECIFIC EIIBC COMPONENT-RELATED"/>
    <property type="match status" value="1"/>
</dbReference>
<dbReference type="Gene3D" id="2.70.70.10">
    <property type="entry name" value="Glucose Permease (Domain IIA)"/>
    <property type="match status" value="1"/>
</dbReference>
<protein>
    <recommendedName>
        <fullName evidence="14">PTS system sucrose-specific EIIBCA component</fullName>
        <ecNumber evidence="11">2.7.1.211</ecNumber>
    </recommendedName>
    <alternativeName>
        <fullName evidence="15">EIIBCA-Scr</fullName>
    </alternativeName>
</protein>
<evidence type="ECO:0000259" key="18">
    <source>
        <dbReference type="PROSITE" id="PS51093"/>
    </source>
</evidence>
<dbReference type="InterPro" id="IPR018113">
    <property type="entry name" value="PTrfase_EIIB_Cys"/>
</dbReference>
<dbReference type="FunFam" id="2.70.70.10:FF:000001">
    <property type="entry name" value="PTS system glucose-specific IIA component"/>
    <property type="match status" value="1"/>
</dbReference>
<feature type="active site" description="Phosphocysteine intermediate; for EIIB activity" evidence="16">
    <location>
        <position position="27"/>
    </location>
</feature>
<evidence type="ECO:0000256" key="9">
    <source>
        <dbReference type="ARBA" id="ARBA00022989"/>
    </source>
</evidence>
<dbReference type="InterPro" id="IPR036878">
    <property type="entry name" value="Glu_permease_IIB"/>
</dbReference>
<dbReference type="GO" id="GO:0008982">
    <property type="term" value="F:protein-N(PI)-phosphohistidine-sugar phosphotransferase activity"/>
    <property type="evidence" value="ECO:0007669"/>
    <property type="project" value="InterPro"/>
</dbReference>
<feature type="transmembrane region" description="Helical" evidence="17">
    <location>
        <begin position="142"/>
        <end position="160"/>
    </location>
</feature>
<keyword evidence="8" id="KW-0418">Kinase</keyword>
<feature type="transmembrane region" description="Helical" evidence="17">
    <location>
        <begin position="256"/>
        <end position="278"/>
    </location>
</feature>
<dbReference type="GO" id="GO:0016301">
    <property type="term" value="F:kinase activity"/>
    <property type="evidence" value="ECO:0007669"/>
    <property type="project" value="UniProtKB-KW"/>
</dbReference>
<evidence type="ECO:0000256" key="1">
    <source>
        <dbReference type="ARBA" id="ARBA00004651"/>
    </source>
</evidence>
<dbReference type="Proteomes" id="UP000663608">
    <property type="component" value="Chromosome"/>
</dbReference>
<dbReference type="PROSITE" id="PS01035">
    <property type="entry name" value="PTS_EIIB_TYPE_1_CYS"/>
    <property type="match status" value="1"/>
</dbReference>
<evidence type="ECO:0000259" key="19">
    <source>
        <dbReference type="PROSITE" id="PS51098"/>
    </source>
</evidence>
<dbReference type="AlphaFoldDB" id="A0AA45KFM8"/>
<evidence type="ECO:0000256" key="7">
    <source>
        <dbReference type="ARBA" id="ARBA00022692"/>
    </source>
</evidence>
<feature type="domain" description="PTS EIIB type-1" evidence="19">
    <location>
        <begin position="5"/>
        <end position="87"/>
    </location>
</feature>
<evidence type="ECO:0000256" key="12">
    <source>
        <dbReference type="ARBA" id="ARBA00045139"/>
    </source>
</evidence>
<evidence type="ECO:0000256" key="15">
    <source>
        <dbReference type="ARBA" id="ARBA00081008"/>
    </source>
</evidence>
<evidence type="ECO:0000313" key="22">
    <source>
        <dbReference type="Proteomes" id="UP000663608"/>
    </source>
</evidence>
<name>A0AA45KFM8_9LACT</name>
<dbReference type="InterPro" id="IPR050558">
    <property type="entry name" value="PTS_Sugar-Specific_Components"/>
</dbReference>
<keyword evidence="9 17" id="KW-1133">Transmembrane helix</keyword>
<feature type="transmembrane region" description="Helical" evidence="17">
    <location>
        <begin position="440"/>
        <end position="463"/>
    </location>
</feature>
<feature type="transmembrane region" description="Helical" evidence="17">
    <location>
        <begin position="395"/>
        <end position="420"/>
    </location>
</feature>
<dbReference type="GO" id="GO:0090589">
    <property type="term" value="F:protein-phosphocysteine-trehalose phosphotransferase system transporter activity"/>
    <property type="evidence" value="ECO:0007669"/>
    <property type="project" value="TreeGrafter"/>
</dbReference>
<feature type="transmembrane region" description="Helical" evidence="17">
    <location>
        <begin position="368"/>
        <end position="388"/>
    </location>
</feature>
<reference evidence="21 22" key="1">
    <citation type="submission" date="2021-02" db="EMBL/GenBank/DDBJ databases">
        <title>Complete genome sequence of Lactococcus lactis strain K_LL004.</title>
        <authorList>
            <person name="Kim H.B."/>
        </authorList>
    </citation>
    <scope>NUCLEOTIDE SEQUENCE [LARGE SCALE GENOMIC DNA]</scope>
    <source>
        <strain evidence="21 22">K_LL004</strain>
    </source>
</reference>
<evidence type="ECO:0000256" key="3">
    <source>
        <dbReference type="ARBA" id="ARBA00022475"/>
    </source>
</evidence>
<keyword evidence="4 21" id="KW-0762">Sugar transport</keyword>
<keyword evidence="3" id="KW-1003">Cell membrane</keyword>
<dbReference type="InterPro" id="IPR011055">
    <property type="entry name" value="Dup_hybrid_motif"/>
</dbReference>
<evidence type="ECO:0000256" key="13">
    <source>
        <dbReference type="ARBA" id="ARBA00048931"/>
    </source>
</evidence>
<dbReference type="NCBIfam" id="TIGR00830">
    <property type="entry name" value="PTBA"/>
    <property type="match status" value="1"/>
</dbReference>
<dbReference type="Pfam" id="PF02378">
    <property type="entry name" value="PTS_EIIC"/>
    <property type="match status" value="1"/>
</dbReference>
<accession>A0AA45KFM8</accession>
<dbReference type="FunFam" id="3.30.1360.60:FF:000001">
    <property type="entry name" value="PTS system glucose-specific IIBC component PtsG"/>
    <property type="match status" value="1"/>
</dbReference>
<dbReference type="PANTHER" id="PTHR30175">
    <property type="entry name" value="PHOSPHOTRANSFERASE SYSTEM TRANSPORT PROTEIN"/>
    <property type="match status" value="1"/>
</dbReference>
<feature type="transmembrane region" description="Helical" evidence="17">
    <location>
        <begin position="210"/>
        <end position="235"/>
    </location>
</feature>
<dbReference type="NCBIfam" id="TIGR01995">
    <property type="entry name" value="PTS-II-ABC-beta"/>
    <property type="match status" value="1"/>
</dbReference>
<dbReference type="EC" id="2.7.1.211" evidence="11"/>
<dbReference type="InterPro" id="IPR001127">
    <property type="entry name" value="PTS_EIIA_1_perm"/>
</dbReference>
<comment type="subcellular location">
    <subcellularLocation>
        <location evidence="1">Cell membrane</location>
        <topology evidence="1">Multi-pass membrane protein</topology>
    </subcellularLocation>
</comment>
<dbReference type="InterPro" id="IPR003352">
    <property type="entry name" value="PTS_EIIC"/>
</dbReference>
<evidence type="ECO:0000259" key="20">
    <source>
        <dbReference type="PROSITE" id="PS51103"/>
    </source>
</evidence>
<dbReference type="PROSITE" id="PS51093">
    <property type="entry name" value="PTS_EIIA_TYPE_1"/>
    <property type="match status" value="1"/>
</dbReference>
<evidence type="ECO:0000256" key="16">
    <source>
        <dbReference type="PROSITE-ProRule" id="PRU00421"/>
    </source>
</evidence>
<evidence type="ECO:0000256" key="4">
    <source>
        <dbReference type="ARBA" id="ARBA00022597"/>
    </source>
</evidence>
<dbReference type="RefSeq" id="WP_205871803.1">
    <property type="nucleotide sequence ID" value="NZ_CP070872.1"/>
</dbReference>
<dbReference type="PROSITE" id="PS00371">
    <property type="entry name" value="PTS_EIIA_TYPE_1_HIS"/>
    <property type="match status" value="1"/>
</dbReference>
<evidence type="ECO:0000256" key="5">
    <source>
        <dbReference type="ARBA" id="ARBA00022679"/>
    </source>
</evidence>
<feature type="transmembrane region" description="Helical" evidence="17">
    <location>
        <begin position="298"/>
        <end position="325"/>
    </location>
</feature>
<dbReference type="InterPro" id="IPR013013">
    <property type="entry name" value="PTS_EIIC_1"/>
</dbReference>
<proteinExistence type="predicted"/>
<evidence type="ECO:0000256" key="8">
    <source>
        <dbReference type="ARBA" id="ARBA00022777"/>
    </source>
</evidence>
<dbReference type="Pfam" id="PF00367">
    <property type="entry name" value="PTS_EIIB"/>
    <property type="match status" value="1"/>
</dbReference>